<name>A0A429XL02_9RICK</name>
<keyword evidence="1" id="KW-0472">Membrane</keyword>
<comment type="caution">
    <text evidence="2">The sequence shown here is derived from an EMBL/GenBank/DDBJ whole genome shotgun (WGS) entry which is preliminary data.</text>
</comment>
<feature type="transmembrane region" description="Helical" evidence="1">
    <location>
        <begin position="63"/>
        <end position="82"/>
    </location>
</feature>
<dbReference type="AlphaFoldDB" id="A0A429XL02"/>
<reference evidence="3" key="1">
    <citation type="submission" date="2018-11" db="EMBL/GenBank/DDBJ databases">
        <title>Phylogenetic, genomic, and biogeographic characterization of a novel and ubiquitous marine invertebrate-associated Rickettsiales parasite, Candidatus Marinoinvertebrata rohwerii, gen. nov., sp. nov.</title>
        <authorList>
            <person name="Klinges J.G."/>
            <person name="Rosales S.M."/>
            <person name="Mcminds R."/>
            <person name="Shaver E.C."/>
            <person name="Shantz A."/>
            <person name="Peters E.C."/>
            <person name="Burkepile D.E."/>
            <person name="Silliman B.R."/>
            <person name="Vega Thurber R.L."/>
        </authorList>
    </citation>
    <scope>NUCLEOTIDE SEQUENCE [LARGE SCALE GENOMIC DNA]</scope>
    <source>
        <strain evidence="3">a_cerv_44</strain>
    </source>
</reference>
<dbReference type="RefSeq" id="WP_126044742.1">
    <property type="nucleotide sequence ID" value="NZ_RXFM01000039.1"/>
</dbReference>
<proteinExistence type="predicted"/>
<evidence type="ECO:0000313" key="3">
    <source>
        <dbReference type="Proteomes" id="UP000279470"/>
    </source>
</evidence>
<evidence type="ECO:0000313" key="2">
    <source>
        <dbReference type="EMBL" id="RST66787.1"/>
    </source>
</evidence>
<dbReference type="EMBL" id="RXFM01000039">
    <property type="protein sequence ID" value="RST66787.1"/>
    <property type="molecule type" value="Genomic_DNA"/>
</dbReference>
<sequence length="99" mass="10650">MIEKLINFLHVAPLIIIFALIIGGKINKKITGKNFDFSPTILLLSSIGIASGFGIHHHHGEETSSICYLCFGYAAILAGLGLKLAKSNKSNKVAEKKSI</sequence>
<organism evidence="2 3">
    <name type="scientific">Candidatus Aquarickettsia rohweri</name>
    <dbReference type="NCBI Taxonomy" id="2602574"/>
    <lineage>
        <taxon>Bacteria</taxon>
        <taxon>Pseudomonadati</taxon>
        <taxon>Pseudomonadota</taxon>
        <taxon>Alphaproteobacteria</taxon>
        <taxon>Rickettsiales</taxon>
        <taxon>Candidatus Midichloriaceae</taxon>
        <taxon>Candidatus Aquarickettsia</taxon>
    </lineage>
</organism>
<keyword evidence="3" id="KW-1185">Reference proteome</keyword>
<evidence type="ECO:0000256" key="1">
    <source>
        <dbReference type="SAM" id="Phobius"/>
    </source>
</evidence>
<feature type="transmembrane region" description="Helical" evidence="1">
    <location>
        <begin position="6"/>
        <end position="23"/>
    </location>
</feature>
<gene>
    <name evidence="2" type="ORF">EIC27_03420</name>
</gene>
<keyword evidence="1" id="KW-0812">Transmembrane</keyword>
<accession>A0A429XL02</accession>
<feature type="transmembrane region" description="Helical" evidence="1">
    <location>
        <begin position="35"/>
        <end position="57"/>
    </location>
</feature>
<dbReference type="Proteomes" id="UP000279470">
    <property type="component" value="Unassembled WGS sequence"/>
</dbReference>
<keyword evidence="1" id="KW-1133">Transmembrane helix</keyword>
<protein>
    <submittedName>
        <fullName evidence="2">Uncharacterized protein</fullName>
    </submittedName>
</protein>